<accession>A0A087TS77</accession>
<dbReference type="AlphaFoldDB" id="A0A087TS77"/>
<feature type="region of interest" description="Disordered" evidence="1">
    <location>
        <begin position="52"/>
        <end position="72"/>
    </location>
</feature>
<dbReference type="OMA" id="EQMTYIP"/>
<sequence length="470" mass="53462">MDENNRLNRRSRPRPFDLRRKVLLKNFLREQMTYIPPAGEMSQISLEISNGTNLVDGSSTDTIQTQETPNDENNADLLISLSEPEPSSSVSLVNDINSELNQRSDVSDSSNDDIDKNTAKSSLSAISRFSNIIRSRSKRKKKGITKAKLICKPVKSPEKAKSETVRFGNMFRRKSITQCKQPLSASLRKKSASKSFFSLFKARKSNKKQDKSVASVQNLSSLSKDCESSASIESCSTSTQAVQTDLTWSSNELNEIEHSNRLLREENRLLSDSLSYFMSDARTNFNNNAGHETVNHPSHDLNSSTLESLPFNNRLGSKQLFYSPDAARKGLILRSKVLRSKSVQERSKSDAVRICHRTRSVNYHEGRRNHFISNFPSRPSRELSFQQIGARTRSSTDHIRNLGSPNNRRVPVLRSFPLNNNRVLQRRSSMPERANLENVRLAYRRPHSVRDYNRPRPAVPFRILPTEAFY</sequence>
<gene>
    <name evidence="2" type="ORF">X975_11796</name>
</gene>
<evidence type="ECO:0000313" key="2">
    <source>
        <dbReference type="EMBL" id="KFM67966.1"/>
    </source>
</evidence>
<feature type="compositionally biased region" description="Polar residues" evidence="1">
    <location>
        <begin position="52"/>
        <end position="68"/>
    </location>
</feature>
<protein>
    <submittedName>
        <fullName evidence="2">Uncharacterized protein</fullName>
    </submittedName>
</protein>
<reference evidence="2 3" key="1">
    <citation type="submission" date="2013-11" db="EMBL/GenBank/DDBJ databases">
        <title>Genome sequencing of Stegodyphus mimosarum.</title>
        <authorList>
            <person name="Bechsgaard J."/>
        </authorList>
    </citation>
    <scope>NUCLEOTIDE SEQUENCE [LARGE SCALE GENOMIC DNA]</scope>
</reference>
<organism evidence="2 3">
    <name type="scientific">Stegodyphus mimosarum</name>
    <name type="common">African social velvet spider</name>
    <dbReference type="NCBI Taxonomy" id="407821"/>
    <lineage>
        <taxon>Eukaryota</taxon>
        <taxon>Metazoa</taxon>
        <taxon>Ecdysozoa</taxon>
        <taxon>Arthropoda</taxon>
        <taxon>Chelicerata</taxon>
        <taxon>Arachnida</taxon>
        <taxon>Araneae</taxon>
        <taxon>Araneomorphae</taxon>
        <taxon>Entelegynae</taxon>
        <taxon>Eresoidea</taxon>
        <taxon>Eresidae</taxon>
        <taxon>Stegodyphus</taxon>
    </lineage>
</organism>
<proteinExistence type="predicted"/>
<evidence type="ECO:0000256" key="1">
    <source>
        <dbReference type="SAM" id="MobiDB-lite"/>
    </source>
</evidence>
<evidence type="ECO:0000313" key="3">
    <source>
        <dbReference type="Proteomes" id="UP000054359"/>
    </source>
</evidence>
<name>A0A087TS77_STEMI</name>
<dbReference type="Proteomes" id="UP000054359">
    <property type="component" value="Unassembled WGS sequence"/>
</dbReference>
<dbReference type="EMBL" id="KK116504">
    <property type="protein sequence ID" value="KFM67966.1"/>
    <property type="molecule type" value="Genomic_DNA"/>
</dbReference>
<feature type="non-terminal residue" evidence="2">
    <location>
        <position position="470"/>
    </location>
</feature>
<keyword evidence="3" id="KW-1185">Reference proteome</keyword>